<keyword evidence="6" id="KW-1185">Reference proteome</keyword>
<feature type="domain" description="Glycoside hydrolase family 5" evidence="4">
    <location>
        <begin position="44"/>
        <end position="304"/>
    </location>
</feature>
<dbReference type="SUPFAM" id="SSF51445">
    <property type="entry name" value="(Trans)glycosidases"/>
    <property type="match status" value="1"/>
</dbReference>
<comment type="similarity">
    <text evidence="3">Belongs to the glycosyl hydrolase 5 (cellulase A) family.</text>
</comment>
<dbReference type="RefSeq" id="WP_129888664.1">
    <property type="nucleotide sequence ID" value="NZ_CP035758.1"/>
</dbReference>
<dbReference type="Gene3D" id="3.20.20.80">
    <property type="entry name" value="Glycosidases"/>
    <property type="match status" value="1"/>
</dbReference>
<reference evidence="5 6" key="1">
    <citation type="submission" date="2019-01" db="EMBL/GenBank/DDBJ databases">
        <title>Ktedonosporobacter rubrisoli SCAWS-G2.</title>
        <authorList>
            <person name="Huang Y."/>
            <person name="Yan B."/>
        </authorList>
    </citation>
    <scope>NUCLEOTIDE SEQUENCE [LARGE SCALE GENOMIC DNA]</scope>
    <source>
        <strain evidence="5 6">SCAWS-G2</strain>
    </source>
</reference>
<dbReference type="InterPro" id="IPR001547">
    <property type="entry name" value="Glyco_hydro_5"/>
</dbReference>
<dbReference type="PANTHER" id="PTHR12631">
    <property type="entry name" value="ALPHA-L-IDURONIDASE"/>
    <property type="match status" value="1"/>
</dbReference>
<dbReference type="InterPro" id="IPR017853">
    <property type="entry name" value="GH"/>
</dbReference>
<evidence type="ECO:0000256" key="3">
    <source>
        <dbReference type="RuleBase" id="RU361153"/>
    </source>
</evidence>
<dbReference type="OrthoDB" id="136121at2"/>
<dbReference type="GO" id="GO:0000272">
    <property type="term" value="P:polysaccharide catabolic process"/>
    <property type="evidence" value="ECO:0007669"/>
    <property type="project" value="InterPro"/>
</dbReference>
<dbReference type="Pfam" id="PF00150">
    <property type="entry name" value="Cellulase"/>
    <property type="match status" value="1"/>
</dbReference>
<accession>A0A4P6JQC6</accession>
<evidence type="ECO:0000259" key="4">
    <source>
        <dbReference type="Pfam" id="PF00150"/>
    </source>
</evidence>
<gene>
    <name evidence="5" type="ORF">EPA93_17060</name>
</gene>
<dbReference type="AlphaFoldDB" id="A0A4P6JQC6"/>
<keyword evidence="1 3" id="KW-0378">Hydrolase</keyword>
<dbReference type="PANTHER" id="PTHR12631:SF10">
    <property type="entry name" value="BETA-XYLOSIDASE-LIKE PROTEIN-RELATED"/>
    <property type="match status" value="1"/>
</dbReference>
<dbReference type="KEGG" id="kbs:EPA93_17060"/>
<dbReference type="GO" id="GO:0004553">
    <property type="term" value="F:hydrolase activity, hydrolyzing O-glycosyl compounds"/>
    <property type="evidence" value="ECO:0007669"/>
    <property type="project" value="InterPro"/>
</dbReference>
<organism evidence="5 6">
    <name type="scientific">Ktedonosporobacter rubrisoli</name>
    <dbReference type="NCBI Taxonomy" id="2509675"/>
    <lineage>
        <taxon>Bacteria</taxon>
        <taxon>Bacillati</taxon>
        <taxon>Chloroflexota</taxon>
        <taxon>Ktedonobacteria</taxon>
        <taxon>Ktedonobacterales</taxon>
        <taxon>Ktedonosporobacteraceae</taxon>
        <taxon>Ktedonosporobacter</taxon>
    </lineage>
</organism>
<name>A0A4P6JQC6_KTERU</name>
<dbReference type="InterPro" id="IPR051923">
    <property type="entry name" value="Glycosyl_Hydrolase_39"/>
</dbReference>
<evidence type="ECO:0000256" key="1">
    <source>
        <dbReference type="ARBA" id="ARBA00022801"/>
    </source>
</evidence>
<protein>
    <recommendedName>
        <fullName evidence="4">Glycoside hydrolase family 5 domain-containing protein</fullName>
    </recommendedName>
</protein>
<dbReference type="EMBL" id="CP035758">
    <property type="protein sequence ID" value="QBD77609.1"/>
    <property type="molecule type" value="Genomic_DNA"/>
</dbReference>
<sequence length="392" mass="44433">MSLPWLLDSALNRHRKGREVVVYNDNPYGATIGVQDSSPTFYLKPQAIEDMRTLGMTWLRFQVPWSSIEITQGDYSDTGANWNIWDDAIRRCNAAGINLCLTIRHAPAFWLTQSCSQGATLPDPQGTANFASAIAQRYDGKHGHGQIQALEIGNEDYDQNFSGNGMQCRDPKWLANVMRNVYPALKNKRSDLLVIMGAILQRNAKHIRYFMDGMWEQAAGYFDIANFHFYTCIPGNGHFDPSDDSVSNVPSFPHYIDILRQSHAAHGRANFPTWLTEFGFAINTNYGRHYPKCVTDQNTQWNYIHYCLDQVRASGFIQKAFLYTLKYDRTTPEHGAGTSDGMSIYQGIPGDNGFQTVAYRQLKGYIAKFSQWRLANITLPCPLPLKTRDKSL</sequence>
<evidence type="ECO:0000313" key="5">
    <source>
        <dbReference type="EMBL" id="QBD77609.1"/>
    </source>
</evidence>
<evidence type="ECO:0000313" key="6">
    <source>
        <dbReference type="Proteomes" id="UP000290365"/>
    </source>
</evidence>
<evidence type="ECO:0000256" key="2">
    <source>
        <dbReference type="ARBA" id="ARBA00023295"/>
    </source>
</evidence>
<dbReference type="Proteomes" id="UP000290365">
    <property type="component" value="Chromosome"/>
</dbReference>
<proteinExistence type="inferred from homology"/>
<keyword evidence="2 3" id="KW-0326">Glycosidase</keyword>